<gene>
    <name evidence="5" type="ORF">E0Z10_g7079</name>
</gene>
<protein>
    <recommendedName>
        <fullName evidence="4">Enoyl reductase (ER) domain-containing protein</fullName>
    </recommendedName>
</protein>
<evidence type="ECO:0000313" key="5">
    <source>
        <dbReference type="EMBL" id="TGJ81691.1"/>
    </source>
</evidence>
<comment type="caution">
    <text evidence="5">The sequence shown here is derived from an EMBL/GenBank/DDBJ whole genome shotgun (WGS) entry which is preliminary data.</text>
</comment>
<dbReference type="STRING" id="37992.A0A4Z0YQL7"/>
<dbReference type="PANTHER" id="PTHR45348">
    <property type="entry name" value="HYPOTHETICAL OXIDOREDUCTASE (EUROFUNG)"/>
    <property type="match status" value="1"/>
</dbReference>
<dbReference type="Pfam" id="PF08240">
    <property type="entry name" value="ADH_N"/>
    <property type="match status" value="1"/>
</dbReference>
<dbReference type="SUPFAM" id="SSF50129">
    <property type="entry name" value="GroES-like"/>
    <property type="match status" value="1"/>
</dbReference>
<dbReference type="GO" id="GO:0016651">
    <property type="term" value="F:oxidoreductase activity, acting on NAD(P)H"/>
    <property type="evidence" value="ECO:0007669"/>
    <property type="project" value="InterPro"/>
</dbReference>
<keyword evidence="6" id="KW-1185">Reference proteome</keyword>
<evidence type="ECO:0000256" key="3">
    <source>
        <dbReference type="ARBA" id="ARBA00023002"/>
    </source>
</evidence>
<dbReference type="PANTHER" id="PTHR45348:SF6">
    <property type="entry name" value="TRANS-ENOYL REDUCTASE APDC"/>
    <property type="match status" value="1"/>
</dbReference>
<dbReference type="InterPro" id="IPR036291">
    <property type="entry name" value="NAD(P)-bd_dom_sf"/>
</dbReference>
<proteinExistence type="inferred from homology"/>
<dbReference type="AlphaFoldDB" id="A0A4Z0YQL7"/>
<evidence type="ECO:0000256" key="1">
    <source>
        <dbReference type="ARBA" id="ARBA00008072"/>
    </source>
</evidence>
<dbReference type="Gene3D" id="3.90.180.10">
    <property type="entry name" value="Medium-chain alcohol dehydrogenases, catalytic domain"/>
    <property type="match status" value="1"/>
</dbReference>
<dbReference type="InterPro" id="IPR013149">
    <property type="entry name" value="ADH-like_C"/>
</dbReference>
<dbReference type="InterPro" id="IPR011032">
    <property type="entry name" value="GroES-like_sf"/>
</dbReference>
<keyword evidence="2" id="KW-0521">NADP</keyword>
<dbReference type="InterPro" id="IPR020843">
    <property type="entry name" value="ER"/>
</dbReference>
<comment type="similarity">
    <text evidence="1">Belongs to the zinc-containing alcohol dehydrogenase family.</text>
</comment>
<feature type="domain" description="Enoyl reductase (ER)" evidence="4">
    <location>
        <begin position="22"/>
        <end position="364"/>
    </location>
</feature>
<keyword evidence="3" id="KW-0560">Oxidoreductase</keyword>
<dbReference type="SMART" id="SM00829">
    <property type="entry name" value="PKS_ER"/>
    <property type="match status" value="1"/>
</dbReference>
<dbReference type="InterPro" id="IPR047122">
    <property type="entry name" value="Trans-enoyl_RdTase-like"/>
</dbReference>
<evidence type="ECO:0000256" key="2">
    <source>
        <dbReference type="ARBA" id="ARBA00022857"/>
    </source>
</evidence>
<dbReference type="InterPro" id="IPR013154">
    <property type="entry name" value="ADH-like_N"/>
</dbReference>
<name>A0A4Z0YQL7_9PEZI</name>
<dbReference type="CDD" id="cd08249">
    <property type="entry name" value="enoyl_reductase_like"/>
    <property type="match status" value="1"/>
</dbReference>
<dbReference type="SUPFAM" id="SSF51735">
    <property type="entry name" value="NAD(P)-binding Rossmann-fold domains"/>
    <property type="match status" value="1"/>
</dbReference>
<dbReference type="Gene3D" id="3.40.50.720">
    <property type="entry name" value="NAD(P)-binding Rossmann-like Domain"/>
    <property type="match status" value="1"/>
</dbReference>
<evidence type="ECO:0000313" key="6">
    <source>
        <dbReference type="Proteomes" id="UP000297716"/>
    </source>
</evidence>
<organism evidence="5 6">
    <name type="scientific">Xylaria hypoxylon</name>
    <dbReference type="NCBI Taxonomy" id="37992"/>
    <lineage>
        <taxon>Eukaryota</taxon>
        <taxon>Fungi</taxon>
        <taxon>Dikarya</taxon>
        <taxon>Ascomycota</taxon>
        <taxon>Pezizomycotina</taxon>
        <taxon>Sordariomycetes</taxon>
        <taxon>Xylariomycetidae</taxon>
        <taxon>Xylariales</taxon>
        <taxon>Xylariaceae</taxon>
        <taxon>Xylaria</taxon>
    </lineage>
</organism>
<dbReference type="OrthoDB" id="48317at2759"/>
<dbReference type="Pfam" id="PF00107">
    <property type="entry name" value="ADH_zinc_N"/>
    <property type="match status" value="1"/>
</dbReference>
<dbReference type="Proteomes" id="UP000297716">
    <property type="component" value="Unassembled WGS sequence"/>
</dbReference>
<accession>A0A4Z0YQL7</accession>
<evidence type="ECO:0000259" key="4">
    <source>
        <dbReference type="SMART" id="SM00829"/>
    </source>
</evidence>
<reference evidence="5 6" key="1">
    <citation type="submission" date="2019-03" db="EMBL/GenBank/DDBJ databases">
        <title>Draft genome sequence of Xylaria hypoxylon DSM 108379, a ubiquitous saprotrophic-parasitic fungi on hardwood.</title>
        <authorList>
            <person name="Buettner E."/>
            <person name="Leonhardt S."/>
            <person name="Gebauer A.M."/>
            <person name="Liers C."/>
            <person name="Hofrichter M."/>
            <person name="Kellner H."/>
        </authorList>
    </citation>
    <scope>NUCLEOTIDE SEQUENCE [LARGE SCALE GENOMIC DNA]</scope>
    <source>
        <strain evidence="5 6">DSM 108379</strain>
    </source>
</reference>
<sequence length="367" mass="38489">MTVDSPPAVPLRQAAIVQDEKGAPKLARDVQVPRLEAGTMLVKTAAVGLNPVDYKMGAAFPTPGALIGMNYSGTIVSIHTETETDFRVGDAVCGTVHGSNPASPDNGAFAEYVRVRPEITLRVPRGEDGTQMLSMKEAATLGVGIITNIMALWHPSGLSLTATPDAPAEKPFPVLVYGGSTAMGALATQLLHLSGYRPIVTCSPRNFDLARARGAAAVLDYVSPNLVGDIKAFTAGKLKHAYDCVAEPSSVAHCYAAIGRTGGSYVSLEQVPGEMLSKRRAVRAKFVLGYEAFGREVPLSKGYGCAADPEKIAFAARYLRVFQGLLDKGALKMHPVQELGGELSGVLGGLQMLKAGSVSGKQLVVGL</sequence>
<dbReference type="EMBL" id="SKBN01000157">
    <property type="protein sequence ID" value="TGJ81691.1"/>
    <property type="molecule type" value="Genomic_DNA"/>
</dbReference>